<evidence type="ECO:0000259" key="1">
    <source>
        <dbReference type="Pfam" id="PF01636"/>
    </source>
</evidence>
<keyword evidence="3" id="KW-1185">Reference proteome</keyword>
<comment type="caution">
    <text evidence="2">The sequence shown here is derived from an EMBL/GenBank/DDBJ whole genome shotgun (WGS) entry which is preliminary data.</text>
</comment>
<dbReference type="Gene3D" id="1.10.510.10">
    <property type="entry name" value="Transferase(Phosphotransferase) domain 1"/>
    <property type="match status" value="1"/>
</dbReference>
<evidence type="ECO:0000313" key="3">
    <source>
        <dbReference type="Proteomes" id="UP000031575"/>
    </source>
</evidence>
<dbReference type="GeneID" id="63681949"/>
<dbReference type="RefSeq" id="XP_040614568.1">
    <property type="nucleotide sequence ID" value="XM_040767028.1"/>
</dbReference>
<organism evidence="2 3">
    <name type="scientific">Sporothrix brasiliensis 5110</name>
    <dbReference type="NCBI Taxonomy" id="1398154"/>
    <lineage>
        <taxon>Eukaryota</taxon>
        <taxon>Fungi</taxon>
        <taxon>Dikarya</taxon>
        <taxon>Ascomycota</taxon>
        <taxon>Pezizomycotina</taxon>
        <taxon>Sordariomycetes</taxon>
        <taxon>Sordariomycetidae</taxon>
        <taxon>Ophiostomatales</taxon>
        <taxon>Ophiostomataceae</taxon>
        <taxon>Sporothrix</taxon>
    </lineage>
</organism>
<dbReference type="SUPFAM" id="SSF56112">
    <property type="entry name" value="Protein kinase-like (PK-like)"/>
    <property type="match status" value="1"/>
</dbReference>
<sequence>MATQITEVYKWEGKWAINIDFEKEEYRVSWAGSWRDTPDLTTFPDIADTNTATRIHHSAQVHEIWAKSSTVCHGSDSHIRLLDPCVQDDDFPVCKVAVNACQRRSIQDEFVLLQKLVAQKAPVVSVHPDPLVDEDGIFGFRMEQLIKVPVRTLIQQHADEVQTIMQQIHDAGVVHNDFHPGNVMQRPDKTMIIIDFGRAGFVGQDIPTGKELPLWKKPTYAFEADTITFEQFFTERIFTKCLNH</sequence>
<dbReference type="VEuPathDB" id="FungiDB:SPBR_08902"/>
<dbReference type="InterPro" id="IPR002575">
    <property type="entry name" value="Aminoglycoside_PTrfase"/>
</dbReference>
<dbReference type="HOGENOM" id="CLU_067163_0_0_1"/>
<protein>
    <recommendedName>
        <fullName evidence="1">Aminoglycoside phosphotransferase domain-containing protein</fullName>
    </recommendedName>
</protein>
<dbReference type="OrthoDB" id="4062651at2759"/>
<dbReference type="Pfam" id="PF01636">
    <property type="entry name" value="APH"/>
    <property type="match status" value="1"/>
</dbReference>
<dbReference type="EMBL" id="AWTV01000011">
    <property type="protein sequence ID" value="KIH86558.1"/>
    <property type="molecule type" value="Genomic_DNA"/>
</dbReference>
<dbReference type="Proteomes" id="UP000031575">
    <property type="component" value="Unassembled WGS sequence"/>
</dbReference>
<gene>
    <name evidence="2" type="ORF">SPBR_08902</name>
</gene>
<name>A0A0C2F6D0_9PEZI</name>
<reference evidence="2 3" key="1">
    <citation type="journal article" date="2014" name="BMC Genomics">
        <title>Comparative genomics of the major fungal agents of human and animal Sporotrichosis: Sporothrix schenckii and Sporothrix brasiliensis.</title>
        <authorList>
            <person name="Teixeira M.M."/>
            <person name="de Almeida L.G."/>
            <person name="Kubitschek-Barreira P."/>
            <person name="Alves F.L."/>
            <person name="Kioshima E.S."/>
            <person name="Abadio A.K."/>
            <person name="Fernandes L."/>
            <person name="Derengowski L.S."/>
            <person name="Ferreira K.S."/>
            <person name="Souza R.C."/>
            <person name="Ruiz J.C."/>
            <person name="de Andrade N.C."/>
            <person name="Paes H.C."/>
            <person name="Nicola A.M."/>
            <person name="Albuquerque P."/>
            <person name="Gerber A.L."/>
            <person name="Martins V.P."/>
            <person name="Peconick L.D."/>
            <person name="Neto A.V."/>
            <person name="Chaucanez C.B."/>
            <person name="Silva P.A."/>
            <person name="Cunha O.L."/>
            <person name="de Oliveira F.F."/>
            <person name="dos Santos T.C."/>
            <person name="Barros A.L."/>
            <person name="Soares M.A."/>
            <person name="de Oliveira L.M."/>
            <person name="Marini M.M."/>
            <person name="Villalobos-Duno H."/>
            <person name="Cunha M.M."/>
            <person name="de Hoog S."/>
            <person name="da Silveira J.F."/>
            <person name="Henrissat B."/>
            <person name="Nino-Vega G.A."/>
            <person name="Cisalpino P.S."/>
            <person name="Mora-Montes H.M."/>
            <person name="Almeida S.R."/>
            <person name="Stajich J.E."/>
            <person name="Lopes-Bezerra L.M."/>
            <person name="Vasconcelos A.T."/>
            <person name="Felipe M.S."/>
        </authorList>
    </citation>
    <scope>NUCLEOTIDE SEQUENCE [LARGE SCALE GENOMIC DNA]</scope>
    <source>
        <strain evidence="2 3">5110</strain>
    </source>
</reference>
<accession>A0A0C2F6D0</accession>
<feature type="domain" description="Aminoglycoside phosphotransferase" evidence="1">
    <location>
        <begin position="155"/>
        <end position="200"/>
    </location>
</feature>
<dbReference type="AlphaFoldDB" id="A0A0C2F6D0"/>
<evidence type="ECO:0000313" key="2">
    <source>
        <dbReference type="EMBL" id="KIH86558.1"/>
    </source>
</evidence>
<dbReference type="InterPro" id="IPR011009">
    <property type="entry name" value="Kinase-like_dom_sf"/>
</dbReference>
<proteinExistence type="predicted"/>